<comment type="function">
    <text evidence="7">This is one of the proteins that bind and probably mediate the attachment of the 5S RNA into the large ribosomal subunit, where it forms part of the central protuberance.</text>
</comment>
<sequence>MKRSVARKVRRSKMPSIDLQERRKQRLRFQLRAKANGRPRLSVFRSGRHIYAQVIDDAAGRTLAAASSLEKPLREQLRTGADREAASAVGKLIAERAQAAGVSAVVFDRGSYLYHGRVKALAEAAREGGLAF</sequence>
<keyword evidence="2 7" id="KW-0699">rRNA-binding</keyword>
<dbReference type="PANTHER" id="PTHR12899">
    <property type="entry name" value="39S RIBOSOMAL PROTEIN L18, MITOCHONDRIAL"/>
    <property type="match status" value="1"/>
</dbReference>
<dbReference type="Proteomes" id="UP000182373">
    <property type="component" value="Chromosome"/>
</dbReference>
<gene>
    <name evidence="7" type="primary">rplR</name>
    <name evidence="8" type="ORF">GbCGDNIH3_0570</name>
    <name evidence="9" type="ORF">GbCGDNIH9_0570</name>
</gene>
<dbReference type="NCBIfam" id="TIGR00060">
    <property type="entry name" value="L18_bact"/>
    <property type="match status" value="1"/>
</dbReference>
<evidence type="ECO:0000256" key="1">
    <source>
        <dbReference type="ARBA" id="ARBA00007116"/>
    </source>
</evidence>
<dbReference type="InterPro" id="IPR057268">
    <property type="entry name" value="Ribosomal_L18"/>
</dbReference>
<evidence type="ECO:0000313" key="10">
    <source>
        <dbReference type="Proteomes" id="UP000019438"/>
    </source>
</evidence>
<dbReference type="Gene3D" id="3.30.420.100">
    <property type="match status" value="1"/>
</dbReference>
<keyword evidence="3 7" id="KW-0694">RNA-binding</keyword>
<dbReference type="SUPFAM" id="SSF53137">
    <property type="entry name" value="Translational machinery components"/>
    <property type="match status" value="1"/>
</dbReference>
<dbReference type="InterPro" id="IPR005484">
    <property type="entry name" value="Ribosomal_uL18_bac/plant/anim"/>
</dbReference>
<evidence type="ECO:0000256" key="7">
    <source>
        <dbReference type="HAMAP-Rule" id="MF_01337"/>
    </source>
</evidence>
<dbReference type="KEGG" id="gbc:GbCGDNIH3_0570"/>
<comment type="similarity">
    <text evidence="1 7">Belongs to the universal ribosomal protein uL18 family.</text>
</comment>
<reference evidence="11" key="2">
    <citation type="submission" date="2016-11" db="EMBL/GenBank/DDBJ databases">
        <title>Comparative genomic and phenotypic analysis of Granulibacter bethesdensis clinical isolates from patients with chronic granulomatous disease.</title>
        <authorList>
            <person name="Zarember K.A."/>
            <person name="Porcella S.F."/>
            <person name="Chu J."/>
            <person name="Ding L."/>
            <person name="Dahlstrom E."/>
            <person name="Barbian K."/>
            <person name="Martens C."/>
            <person name="Sykora L."/>
            <person name="Kramer S."/>
            <person name="Pettinato A.M."/>
            <person name="Hong H."/>
            <person name="Wald G."/>
            <person name="Berg L.J."/>
            <person name="Rogge L.S."/>
            <person name="Greenberg D.E."/>
            <person name="Falcone E.L."/>
            <person name="Neves J.F."/>
            <person name="Simoes M.J."/>
            <person name="Casal M."/>
            <person name="Rodriguez-Lopez F.C."/>
            <person name="Zelazny A."/>
            <person name="Gallin J.I."/>
            <person name="Holland S.M."/>
        </authorList>
    </citation>
    <scope>NUCLEOTIDE SEQUENCE [LARGE SCALE GENOMIC DNA]</scope>
    <source>
        <strain evidence="11">NIH9.1</strain>
    </source>
</reference>
<dbReference type="FunFam" id="3.30.420.100:FF:000001">
    <property type="entry name" value="50S ribosomal protein L18"/>
    <property type="match status" value="1"/>
</dbReference>
<evidence type="ECO:0000313" key="8">
    <source>
        <dbReference type="EMBL" id="AHJ62347.1"/>
    </source>
</evidence>
<dbReference type="Pfam" id="PF00861">
    <property type="entry name" value="Ribosomal_L18p"/>
    <property type="match status" value="1"/>
</dbReference>
<evidence type="ECO:0000256" key="3">
    <source>
        <dbReference type="ARBA" id="ARBA00022884"/>
    </source>
</evidence>
<evidence type="ECO:0000256" key="5">
    <source>
        <dbReference type="ARBA" id="ARBA00023274"/>
    </source>
</evidence>
<comment type="subunit">
    <text evidence="7">Part of the 50S ribosomal subunit; part of the 5S rRNA/L5/L18/L25 subcomplex. Contacts the 5S and 23S rRNAs.</text>
</comment>
<keyword evidence="5 7" id="KW-0687">Ribonucleoprotein</keyword>
<protein>
    <recommendedName>
        <fullName evidence="6 7">Large ribosomal subunit protein uL18</fullName>
    </recommendedName>
</protein>
<evidence type="ECO:0000256" key="2">
    <source>
        <dbReference type="ARBA" id="ARBA00022730"/>
    </source>
</evidence>
<proteinExistence type="inferred from homology"/>
<dbReference type="InterPro" id="IPR004389">
    <property type="entry name" value="Ribosomal_uL18_bac-type"/>
</dbReference>
<evidence type="ECO:0000313" key="9">
    <source>
        <dbReference type="EMBL" id="APH53812.1"/>
    </source>
</evidence>
<name>A0AAC8LN41_9PROT</name>
<dbReference type="EMBL" id="CP018191">
    <property type="protein sequence ID" value="APH53812.1"/>
    <property type="molecule type" value="Genomic_DNA"/>
</dbReference>
<dbReference type="CDD" id="cd00432">
    <property type="entry name" value="Ribosomal_L18_L5e"/>
    <property type="match status" value="1"/>
</dbReference>
<accession>A0AAC8LN41</accession>
<dbReference type="KEGG" id="gbh:GbCGDNIH2_0570"/>
<evidence type="ECO:0000313" key="11">
    <source>
        <dbReference type="Proteomes" id="UP000182373"/>
    </source>
</evidence>
<organism evidence="9 11">
    <name type="scientific">Granulibacter bethesdensis</name>
    <dbReference type="NCBI Taxonomy" id="364410"/>
    <lineage>
        <taxon>Bacteria</taxon>
        <taxon>Pseudomonadati</taxon>
        <taxon>Pseudomonadota</taxon>
        <taxon>Alphaproteobacteria</taxon>
        <taxon>Acetobacterales</taxon>
        <taxon>Acetobacteraceae</taxon>
        <taxon>Granulibacter</taxon>
    </lineage>
</organism>
<keyword evidence="4 7" id="KW-0689">Ribosomal protein</keyword>
<evidence type="ECO:0000256" key="4">
    <source>
        <dbReference type="ARBA" id="ARBA00022980"/>
    </source>
</evidence>
<reference evidence="10" key="1">
    <citation type="submission" date="2012-06" db="EMBL/GenBank/DDBJ databases">
        <title>Genome analysis of multiple Granulibacter bethesdensis isolates demonstrates substantial genome diversity.</title>
        <authorList>
            <person name="Greenberg D.E."/>
            <person name="Porcella S.F."/>
            <person name="Zarember K."/>
            <person name="Zelazny A.M."/>
            <person name="Bruno D."/>
            <person name="Martens C."/>
            <person name="Barbian K.D."/>
            <person name="Jaske E."/>
            <person name="Holland S.M."/>
        </authorList>
    </citation>
    <scope>NUCLEOTIDE SEQUENCE [LARGE SCALE GENOMIC DNA]</scope>
    <source>
        <strain evidence="10">CGDNIH3</strain>
    </source>
</reference>
<dbReference type="PANTHER" id="PTHR12899:SF3">
    <property type="entry name" value="LARGE RIBOSOMAL SUBUNIT PROTEIN UL18M"/>
    <property type="match status" value="1"/>
</dbReference>
<dbReference type="Proteomes" id="UP000019438">
    <property type="component" value="Chromosome"/>
</dbReference>
<dbReference type="GO" id="GO:0003735">
    <property type="term" value="F:structural constituent of ribosome"/>
    <property type="evidence" value="ECO:0007669"/>
    <property type="project" value="InterPro"/>
</dbReference>
<evidence type="ECO:0000256" key="6">
    <source>
        <dbReference type="ARBA" id="ARBA00035197"/>
    </source>
</evidence>
<reference evidence="9" key="3">
    <citation type="submission" date="2017-08" db="EMBL/GenBank/DDBJ databases">
        <title>Comparative genomic and phenotypic analysis of Granulibacter bethesdensis clinical isolates from patients with chronic granulomatous disease.</title>
        <authorList>
            <person name="Zarember K.A."/>
            <person name="Porcella S.F."/>
            <person name="Chu J."/>
            <person name="Ding L."/>
            <person name="Dahlstrom E."/>
            <person name="Barbian K."/>
            <person name="Martens C."/>
            <person name="Sykora L."/>
            <person name="Kramer S."/>
            <person name="Pettinato A.M."/>
            <person name="Hong H."/>
            <person name="Wald G."/>
            <person name="Berg L.J."/>
            <person name="Rogge L.S."/>
            <person name="Greenberg D.E."/>
            <person name="Falcone E.L."/>
            <person name="Neves J.F."/>
            <person name="Simoes M.J."/>
            <person name="Casal M."/>
            <person name="Rodriguez-Lopez F.C."/>
            <person name="Zelazny A.M."/>
            <person name="Gallin J.I."/>
            <person name="Holland S.M."/>
        </authorList>
    </citation>
    <scope>NUCLEOTIDE SEQUENCE</scope>
    <source>
        <strain evidence="8">NIH3.1</strain>
        <strain evidence="9">NIH9.1</strain>
    </source>
</reference>
<dbReference type="EMBL" id="CP003181">
    <property type="protein sequence ID" value="AHJ62347.1"/>
    <property type="molecule type" value="Genomic_DNA"/>
</dbReference>
<dbReference type="GO" id="GO:0006412">
    <property type="term" value="P:translation"/>
    <property type="evidence" value="ECO:0007669"/>
    <property type="project" value="UniProtKB-UniRule"/>
</dbReference>
<dbReference type="GO" id="GO:0008097">
    <property type="term" value="F:5S rRNA binding"/>
    <property type="evidence" value="ECO:0007669"/>
    <property type="project" value="TreeGrafter"/>
</dbReference>
<dbReference type="HAMAP" id="MF_01337_B">
    <property type="entry name" value="Ribosomal_uL18_B"/>
    <property type="match status" value="1"/>
</dbReference>
<dbReference type="GO" id="GO:0022625">
    <property type="term" value="C:cytosolic large ribosomal subunit"/>
    <property type="evidence" value="ECO:0007669"/>
    <property type="project" value="TreeGrafter"/>
</dbReference>
<dbReference type="AlphaFoldDB" id="A0AAC8LN41"/>